<reference evidence="12 13" key="2">
    <citation type="submission" date="2024-10" db="EMBL/GenBank/DDBJ databases">
        <authorList>
            <person name="Ryan C."/>
        </authorList>
    </citation>
    <scope>NUCLEOTIDE SEQUENCE [LARGE SCALE GENOMIC DNA]</scope>
</reference>
<keyword evidence="7" id="KW-0175">Coiled coil</keyword>
<evidence type="ECO:0000256" key="4">
    <source>
        <dbReference type="ARBA" id="ARBA00022741"/>
    </source>
</evidence>
<dbReference type="SUPFAM" id="SSF52540">
    <property type="entry name" value="P-loop containing nucleoside triphosphate hydrolases"/>
    <property type="match status" value="1"/>
</dbReference>
<dbReference type="InterPro" id="IPR036388">
    <property type="entry name" value="WH-like_DNA-bd_sf"/>
</dbReference>
<feature type="domain" description="R13L1/DRL21-like LRR repeat region" evidence="11">
    <location>
        <begin position="686"/>
        <end position="807"/>
    </location>
</feature>
<dbReference type="FunFam" id="1.10.10.10:FF:000322">
    <property type="entry name" value="Probable disease resistance protein At1g63360"/>
    <property type="match status" value="1"/>
</dbReference>
<accession>A0ABC9AHF2</accession>
<evidence type="ECO:0000259" key="10">
    <source>
        <dbReference type="Pfam" id="PF23559"/>
    </source>
</evidence>
<dbReference type="Pfam" id="PF18052">
    <property type="entry name" value="Rx_N"/>
    <property type="match status" value="1"/>
</dbReference>
<keyword evidence="3" id="KW-0677">Repeat</keyword>
<keyword evidence="13" id="KW-1185">Reference proteome</keyword>
<evidence type="ECO:0000256" key="5">
    <source>
        <dbReference type="ARBA" id="ARBA00022821"/>
    </source>
</evidence>
<evidence type="ECO:0000256" key="6">
    <source>
        <dbReference type="ARBA" id="ARBA00022840"/>
    </source>
</evidence>
<dbReference type="InterPro" id="IPR032675">
    <property type="entry name" value="LRR_dom_sf"/>
</dbReference>
<proteinExistence type="inferred from homology"/>
<dbReference type="PANTHER" id="PTHR36766">
    <property type="entry name" value="PLANT BROAD-SPECTRUM MILDEW RESISTANCE PROTEIN RPW8"/>
    <property type="match status" value="1"/>
</dbReference>
<evidence type="ECO:0000259" key="11">
    <source>
        <dbReference type="Pfam" id="PF25019"/>
    </source>
</evidence>
<evidence type="ECO:0000256" key="3">
    <source>
        <dbReference type="ARBA" id="ARBA00022737"/>
    </source>
</evidence>
<feature type="domain" description="NB-ARC" evidence="8">
    <location>
        <begin position="181"/>
        <end position="329"/>
    </location>
</feature>
<dbReference type="GO" id="GO:0042742">
    <property type="term" value="P:defense response to bacterium"/>
    <property type="evidence" value="ECO:0007669"/>
    <property type="project" value="UniProtKB-ARBA"/>
</dbReference>
<dbReference type="GO" id="GO:0005524">
    <property type="term" value="F:ATP binding"/>
    <property type="evidence" value="ECO:0007669"/>
    <property type="project" value="UniProtKB-KW"/>
</dbReference>
<feature type="domain" description="Disease resistance N-terminal" evidence="9">
    <location>
        <begin position="14"/>
        <end position="99"/>
    </location>
</feature>
<dbReference type="Gene3D" id="3.40.50.300">
    <property type="entry name" value="P-loop containing nucleotide triphosphate hydrolases"/>
    <property type="match status" value="1"/>
</dbReference>
<evidence type="ECO:0000256" key="1">
    <source>
        <dbReference type="ARBA" id="ARBA00008894"/>
    </source>
</evidence>
<dbReference type="InterPro" id="IPR058922">
    <property type="entry name" value="WHD_DRP"/>
</dbReference>
<dbReference type="InterPro" id="IPR041118">
    <property type="entry name" value="Rx_N"/>
</dbReference>
<dbReference type="Gene3D" id="1.20.5.4130">
    <property type="match status" value="1"/>
</dbReference>
<dbReference type="Pfam" id="PF00931">
    <property type="entry name" value="NB-ARC"/>
    <property type="match status" value="1"/>
</dbReference>
<dbReference type="InterPro" id="IPR042197">
    <property type="entry name" value="Apaf_helical"/>
</dbReference>
<name>A0ABC9AHF2_9POAL</name>
<feature type="domain" description="Disease resistance protein winged helix" evidence="10">
    <location>
        <begin position="424"/>
        <end position="504"/>
    </location>
</feature>
<protein>
    <submittedName>
        <fullName evidence="12">Uncharacterized protein</fullName>
    </submittedName>
</protein>
<dbReference type="PANTHER" id="PTHR36766:SF55">
    <property type="entry name" value="OS11G0492900 PROTEIN"/>
    <property type="match status" value="1"/>
</dbReference>
<dbReference type="PRINTS" id="PR00364">
    <property type="entry name" value="DISEASERSIST"/>
</dbReference>
<dbReference type="SUPFAM" id="SSF52047">
    <property type="entry name" value="RNI-like"/>
    <property type="match status" value="1"/>
</dbReference>
<keyword evidence="2" id="KW-0433">Leucine-rich repeat</keyword>
<evidence type="ECO:0000313" key="13">
    <source>
        <dbReference type="Proteomes" id="UP001497457"/>
    </source>
</evidence>
<dbReference type="InterPro" id="IPR056789">
    <property type="entry name" value="LRR_R13L1-DRL21"/>
</dbReference>
<feature type="coiled-coil region" evidence="7">
    <location>
        <begin position="243"/>
        <end position="270"/>
    </location>
</feature>
<dbReference type="GO" id="GO:0002758">
    <property type="term" value="P:innate immune response-activating signaling pathway"/>
    <property type="evidence" value="ECO:0007669"/>
    <property type="project" value="UniProtKB-ARBA"/>
</dbReference>
<dbReference type="InterPro" id="IPR002182">
    <property type="entry name" value="NB-ARC"/>
</dbReference>
<evidence type="ECO:0000259" key="8">
    <source>
        <dbReference type="Pfam" id="PF00931"/>
    </source>
</evidence>
<keyword evidence="6" id="KW-0067">ATP-binding</keyword>
<dbReference type="Gene3D" id="1.10.10.10">
    <property type="entry name" value="Winged helix-like DNA-binding domain superfamily/Winged helix DNA-binding domain"/>
    <property type="match status" value="1"/>
</dbReference>
<dbReference type="EMBL" id="OZ075130">
    <property type="protein sequence ID" value="CAL4976358.1"/>
    <property type="molecule type" value="Genomic_DNA"/>
</dbReference>
<dbReference type="Gene3D" id="1.10.8.430">
    <property type="entry name" value="Helical domain of apoptotic protease-activating factors"/>
    <property type="match status" value="1"/>
</dbReference>
<dbReference type="SUPFAM" id="SSF52058">
    <property type="entry name" value="L domain-like"/>
    <property type="match status" value="1"/>
</dbReference>
<evidence type="ECO:0000256" key="2">
    <source>
        <dbReference type="ARBA" id="ARBA00022614"/>
    </source>
</evidence>
<evidence type="ECO:0000313" key="12">
    <source>
        <dbReference type="EMBL" id="CAL4976358.1"/>
    </source>
</evidence>
<dbReference type="Proteomes" id="UP001497457">
    <property type="component" value="Chromosome 20rd"/>
</dbReference>
<dbReference type="InterPro" id="IPR027417">
    <property type="entry name" value="P-loop_NTPase"/>
</dbReference>
<dbReference type="Gene3D" id="3.80.10.10">
    <property type="entry name" value="Ribonuclease Inhibitor"/>
    <property type="match status" value="4"/>
</dbReference>
<dbReference type="Pfam" id="PF23559">
    <property type="entry name" value="WHD_DRP"/>
    <property type="match status" value="1"/>
</dbReference>
<gene>
    <name evidence="12" type="ORF">URODEC1_LOCUS53557</name>
</gene>
<dbReference type="FunFam" id="3.40.50.300:FF:001091">
    <property type="entry name" value="Probable disease resistance protein At1g61300"/>
    <property type="match status" value="1"/>
</dbReference>
<reference evidence="13" key="1">
    <citation type="submission" date="2024-06" db="EMBL/GenBank/DDBJ databases">
        <authorList>
            <person name="Ryan C."/>
        </authorList>
    </citation>
    <scope>NUCLEOTIDE SEQUENCE [LARGE SCALE GENOMIC DNA]</scope>
</reference>
<dbReference type="Pfam" id="PF25019">
    <property type="entry name" value="LRR_R13L1-DRL21"/>
    <property type="match status" value="1"/>
</dbReference>
<evidence type="ECO:0000259" key="9">
    <source>
        <dbReference type="Pfam" id="PF18052"/>
    </source>
</evidence>
<keyword evidence="4" id="KW-0547">Nucleotide-binding</keyword>
<organism evidence="12 13">
    <name type="scientific">Urochloa decumbens</name>
    <dbReference type="NCBI Taxonomy" id="240449"/>
    <lineage>
        <taxon>Eukaryota</taxon>
        <taxon>Viridiplantae</taxon>
        <taxon>Streptophyta</taxon>
        <taxon>Embryophyta</taxon>
        <taxon>Tracheophyta</taxon>
        <taxon>Spermatophyta</taxon>
        <taxon>Magnoliopsida</taxon>
        <taxon>Liliopsida</taxon>
        <taxon>Poales</taxon>
        <taxon>Poaceae</taxon>
        <taxon>PACMAD clade</taxon>
        <taxon>Panicoideae</taxon>
        <taxon>Panicodae</taxon>
        <taxon>Paniceae</taxon>
        <taxon>Melinidinae</taxon>
        <taxon>Urochloa</taxon>
    </lineage>
</organism>
<keyword evidence="5" id="KW-0611">Plant defense</keyword>
<evidence type="ECO:0000256" key="7">
    <source>
        <dbReference type="SAM" id="Coils"/>
    </source>
</evidence>
<comment type="similarity">
    <text evidence="1">Belongs to the disease resistance NB-LRR family.</text>
</comment>
<sequence length="1524" mass="171026">MAELVASMVVGPLLSLVKEKASSYLLDQYKVMEGMEEQHKILKRKLPAILDVIADAEEKATHREGVKAWLEEVKTVAYVANEAFDEFNYEALRREAKEKGHMRKLGFNAVKLFPTHNRVAFRNKMGNKLRSIVQTIEVLVAEMNAFGFNYQHQAPASKQWRETDSIIVDSENIASESRAEEKQKLVKRLIDRANVAELTVLAIFGMGGMGKTTLAQLIYHDPDVQKHFELRKWVCVSDDFDVFKIANKICNSSEKNLEEAQKKLQEELKGKRYLIVLDDVWNEDAHKWEKLKASLQHDANGCVVLTTTRKEGVAELMGTVQAHDIARLDDKFIKQIIVAKALTQERKPGLVALVDSVVQRCAGSPLAANALGSVLHGKTSSEEWNAVLSKSIAHNKEDQILPILKLSYDDLPPHMKQCFAFCAVFPKGHEIDVEMLIQLWMANGFTPEEKDVHLETTGKQIFNELLSRSFFQDLKQDKEERDEEVCWYCSTTTCKIHDLMHDVALSIMGKEVATITEKPKQSEFLQNTCRHLFLSCDEPEEVLNDSLKIRSPTIQTQLCGMRIESSLQHLAKYSSLRALELYQGKSTFLLKPKQLHHLRYLDISCSDIKALPEDISILYNLHTLNVSKCEKLGRLPKGIKYMTALRHLYTHGCEMLKCMPPELGQLTSLQTLTNFVVGTGSDCSSIGELQHLNNLRGPLLLSQLENVTEAADAKQANIGNKKELRELSLTWTSSETEKQHCHKVLEGLEAPHGLEALRIKYYHGTSFPTWMGMLPKMVELHLYGCNNSNKLPPLASARALQVLRLERLEKLECLCSGGTFFDLFPNLKELTLDELPEFDRWCEINWVQGEQILFPQLEKLFIVNCGKLTALPGAALLRGSCGGDYKEPDEMKLWSAFPVLKVLELQCLAKFQRWGAAEATQGQQIIFPQLERLSICKCEELATLPEGPELGAALKVLKSEDLELGTTLCGGDYGKARSAFPALKVLELRDLTSFQRWGAPEAAQGQEIVFPRLENLSIWKCQKLIALPEGPLLGELRGGDYEKQARSAFPALKVLELSGLRNFQSWEEVEASQRGDTMFPHLEDLSIESCRNLAALPAGTPLAVSCGHSDVTARSALPRVMKLRLQSLKCFKSWGVTEAITDEHWTFPDLETLDISRCPELTTLPEAPKLSVLYIREGNPQISVSIRRVIYSLSKLVCKLETVLSPEHGAFELVDGSNKSPLTELEFSSCNFLFHSSALALWTCFVQLRDLEISSCHALVCWPEKEFQSLVSLRHLRIWRCNALSGYAKAAPGEPISQRNQLLPKLESLVIRHCASLVEVFNVPASLETMDVCECPKLESIFGEQQDEPELNQGPSADGVASTAVAKLSSSTRDHFLPCLESLRIYGCDSLSEVLNLPPSLNEINIFGCGKLQFLSGQLDALQKLDIWSCPELRSLESCLVEFSTLERLSLCDCKSLVVSLPDGPQAYSSLRYLTVTSCPGIKSLPSSLKKRLDSHDDIYKRLDARYKGAKLLKPKTWKYAVNL</sequence>
<dbReference type="GO" id="GO:0009626">
    <property type="term" value="P:plant-type hypersensitive response"/>
    <property type="evidence" value="ECO:0007669"/>
    <property type="project" value="UniProtKB-ARBA"/>
</dbReference>